<evidence type="ECO:0000256" key="2">
    <source>
        <dbReference type="SAM" id="SignalP"/>
    </source>
</evidence>
<dbReference type="InterPro" id="IPR005297">
    <property type="entry name" value="Lipoprotein_repeat"/>
</dbReference>
<dbReference type="PANTHER" id="PTHR39335:SF1">
    <property type="entry name" value="BLL4220 PROTEIN"/>
    <property type="match status" value="1"/>
</dbReference>
<evidence type="ECO:0000256" key="1">
    <source>
        <dbReference type="SAM" id="MobiDB-lite"/>
    </source>
</evidence>
<feature type="signal peptide" evidence="2">
    <location>
        <begin position="1"/>
        <end position="23"/>
    </location>
</feature>
<dbReference type="PROSITE" id="PS51257">
    <property type="entry name" value="PROKAR_LIPOPROTEIN"/>
    <property type="match status" value="1"/>
</dbReference>
<dbReference type="RefSeq" id="WP_189447848.1">
    <property type="nucleotide sequence ID" value="NZ_BMXY01000001.1"/>
</dbReference>
<dbReference type="PANTHER" id="PTHR39335">
    <property type="entry name" value="BLL4220 PROTEIN"/>
    <property type="match status" value="1"/>
</dbReference>
<protein>
    <submittedName>
        <fullName evidence="3">Lipoprotein</fullName>
    </submittedName>
</protein>
<reference evidence="4" key="1">
    <citation type="journal article" date="2019" name="Int. J. Syst. Evol. Microbiol.">
        <title>The Global Catalogue of Microorganisms (GCM) 10K type strain sequencing project: providing services to taxonomists for standard genome sequencing and annotation.</title>
        <authorList>
            <consortium name="The Broad Institute Genomics Platform"/>
            <consortium name="The Broad Institute Genome Sequencing Center for Infectious Disease"/>
            <person name="Wu L."/>
            <person name="Ma J."/>
        </authorList>
    </citation>
    <scope>NUCLEOTIDE SEQUENCE [LARGE SCALE GENOMIC DNA]</scope>
    <source>
        <strain evidence="4">KCTC 22558</strain>
    </source>
</reference>
<evidence type="ECO:0000313" key="3">
    <source>
        <dbReference type="EMBL" id="GGZ60054.1"/>
    </source>
</evidence>
<dbReference type="Proteomes" id="UP000643403">
    <property type="component" value="Unassembled WGS sequence"/>
</dbReference>
<keyword evidence="3" id="KW-0449">Lipoprotein</keyword>
<organism evidence="3 4">
    <name type="scientific">Cognatilysobacter xinjiangensis</name>
    <dbReference type="NCBI Taxonomy" id="546892"/>
    <lineage>
        <taxon>Bacteria</taxon>
        <taxon>Pseudomonadati</taxon>
        <taxon>Pseudomonadota</taxon>
        <taxon>Gammaproteobacteria</taxon>
        <taxon>Lysobacterales</taxon>
        <taxon>Lysobacteraceae</taxon>
        <taxon>Cognatilysobacter</taxon>
    </lineage>
</organism>
<dbReference type="Pfam" id="PF03640">
    <property type="entry name" value="Lipoprotein_15"/>
    <property type="match status" value="1"/>
</dbReference>
<feature type="region of interest" description="Disordered" evidence="1">
    <location>
        <begin position="27"/>
        <end position="88"/>
    </location>
</feature>
<feature type="compositionally biased region" description="Gly residues" evidence="1">
    <location>
        <begin position="208"/>
        <end position="222"/>
    </location>
</feature>
<accession>A0ABQ3BXF0</accession>
<gene>
    <name evidence="3" type="ORF">GCM10008101_12360</name>
</gene>
<sequence>MHDRLSAARLLGVALLAAVAATACQRGQGSNDTLADGTIDRPTANNGSTAAGPGAPPVDSASPALGNSASQPGTGAGSAPTLVLVPQGPRGPYLSNSAGQSLYYVEGDRDGSKCAGDCLQAWPPVLVSGQQPNGGPGLQGAMITTVNRPEGGTQVVYNGHPLYRYAADAGAGAANGDGVKDRYGTWHLATAEMAGGAAAQSGTTSGSTTGGSTGAGANGAGTNGTAQPTTGG</sequence>
<feature type="chain" id="PRO_5047045487" evidence="2">
    <location>
        <begin position="24"/>
        <end position="232"/>
    </location>
</feature>
<proteinExistence type="predicted"/>
<evidence type="ECO:0000313" key="4">
    <source>
        <dbReference type="Proteomes" id="UP000643403"/>
    </source>
</evidence>
<name>A0ABQ3BXF0_9GAMM</name>
<dbReference type="EMBL" id="BMXY01000001">
    <property type="protein sequence ID" value="GGZ60054.1"/>
    <property type="molecule type" value="Genomic_DNA"/>
</dbReference>
<feature type="compositionally biased region" description="Low complexity" evidence="1">
    <location>
        <begin position="197"/>
        <end position="207"/>
    </location>
</feature>
<keyword evidence="2" id="KW-0732">Signal</keyword>
<comment type="caution">
    <text evidence="3">The sequence shown here is derived from an EMBL/GenBank/DDBJ whole genome shotgun (WGS) entry which is preliminary data.</text>
</comment>
<keyword evidence="4" id="KW-1185">Reference proteome</keyword>
<feature type="compositionally biased region" description="Low complexity" evidence="1">
    <location>
        <begin position="223"/>
        <end position="232"/>
    </location>
</feature>
<feature type="region of interest" description="Disordered" evidence="1">
    <location>
        <begin position="197"/>
        <end position="232"/>
    </location>
</feature>